<comment type="caution">
    <text evidence="4">The sequence shown here is derived from an EMBL/GenBank/DDBJ whole genome shotgun (WGS) entry which is preliminary data.</text>
</comment>
<dbReference type="Gene3D" id="3.40.630.30">
    <property type="match status" value="1"/>
</dbReference>
<keyword evidence="1 4" id="KW-0808">Transferase</keyword>
<dbReference type="Pfam" id="PF13673">
    <property type="entry name" value="Acetyltransf_10"/>
    <property type="match status" value="1"/>
</dbReference>
<keyword evidence="5" id="KW-1185">Reference proteome</keyword>
<protein>
    <submittedName>
        <fullName evidence="4">GNAT family N-acetyltransferase</fullName>
    </submittedName>
</protein>
<dbReference type="InterPro" id="IPR016181">
    <property type="entry name" value="Acyl_CoA_acyltransferase"/>
</dbReference>
<evidence type="ECO:0000259" key="3">
    <source>
        <dbReference type="PROSITE" id="PS51186"/>
    </source>
</evidence>
<dbReference type="CDD" id="cd04301">
    <property type="entry name" value="NAT_SF"/>
    <property type="match status" value="1"/>
</dbReference>
<dbReference type="AlphaFoldDB" id="A0A371JBV6"/>
<gene>
    <name evidence="4" type="ORF">CG710_016320</name>
</gene>
<proteinExistence type="predicted"/>
<organism evidence="4 5">
    <name type="scientific">Lachnotalea glycerini</name>
    <dbReference type="NCBI Taxonomy" id="1763509"/>
    <lineage>
        <taxon>Bacteria</taxon>
        <taxon>Bacillati</taxon>
        <taxon>Bacillota</taxon>
        <taxon>Clostridia</taxon>
        <taxon>Lachnospirales</taxon>
        <taxon>Lachnospiraceae</taxon>
        <taxon>Lachnotalea</taxon>
    </lineage>
</organism>
<dbReference type="PANTHER" id="PTHR42919">
    <property type="entry name" value="N-ALPHA-ACETYLTRANSFERASE"/>
    <property type="match status" value="1"/>
</dbReference>
<dbReference type="InterPro" id="IPR051556">
    <property type="entry name" value="N-term/lysine_N-AcTrnsfr"/>
</dbReference>
<dbReference type="PROSITE" id="PS51186">
    <property type="entry name" value="GNAT"/>
    <property type="match status" value="1"/>
</dbReference>
<evidence type="ECO:0000313" key="4">
    <source>
        <dbReference type="EMBL" id="RDY30146.1"/>
    </source>
</evidence>
<keyword evidence="2" id="KW-0012">Acyltransferase</keyword>
<dbReference type="SUPFAM" id="SSF55729">
    <property type="entry name" value="Acyl-CoA N-acyltransferases (Nat)"/>
    <property type="match status" value="1"/>
</dbReference>
<dbReference type="EMBL" id="NOKA02000047">
    <property type="protein sequence ID" value="RDY30146.1"/>
    <property type="molecule type" value="Genomic_DNA"/>
</dbReference>
<feature type="domain" description="N-acetyltransferase" evidence="3">
    <location>
        <begin position="3"/>
        <end position="158"/>
    </location>
</feature>
<dbReference type="InterPro" id="IPR000182">
    <property type="entry name" value="GNAT_dom"/>
</dbReference>
<dbReference type="GO" id="GO:0031415">
    <property type="term" value="C:NatA complex"/>
    <property type="evidence" value="ECO:0007669"/>
    <property type="project" value="TreeGrafter"/>
</dbReference>
<dbReference type="RefSeq" id="WP_094377465.1">
    <property type="nucleotide sequence ID" value="NZ_NOKA02000047.1"/>
</dbReference>
<sequence length="158" mass="18199">MNYIIRKINDTEYKFLDDFLFEAIYIPKGAQQPPKTIINNPELQVYVSDFGKKKDDICFVAEIEDIVVGAVWVRVMNDYGHIADGVPSLAISLYKQYRGYGIGSELMKRMIVELKKLGYEKTSLAVQKANYAVKMYKSVGFEIVDENEEEYIMVCQLK</sequence>
<evidence type="ECO:0000313" key="5">
    <source>
        <dbReference type="Proteomes" id="UP000216411"/>
    </source>
</evidence>
<evidence type="ECO:0000256" key="1">
    <source>
        <dbReference type="ARBA" id="ARBA00022679"/>
    </source>
</evidence>
<reference evidence="4 5" key="1">
    <citation type="journal article" date="2017" name="Genome Announc.">
        <title>Draft Genome Sequence of a Sporulating and Motile Strain of Lachnotalea glycerini Isolated from Water in Quebec City, Canada.</title>
        <authorList>
            <person name="Maheux A.F."/>
            <person name="Boudreau D.K."/>
            <person name="Berube E."/>
            <person name="Boissinot M."/>
            <person name="Raymond F."/>
            <person name="Brodeur S."/>
            <person name="Corbeil J."/>
            <person name="Isabel S."/>
            <person name="Omar R.F."/>
            <person name="Bergeron M.G."/>
        </authorList>
    </citation>
    <scope>NUCLEOTIDE SEQUENCE [LARGE SCALE GENOMIC DNA]</scope>
    <source>
        <strain evidence="4 5">CCRI-19302</strain>
    </source>
</reference>
<name>A0A371JBV6_9FIRM</name>
<evidence type="ECO:0000256" key="2">
    <source>
        <dbReference type="ARBA" id="ARBA00023315"/>
    </source>
</evidence>
<dbReference type="PANTHER" id="PTHR42919:SF8">
    <property type="entry name" value="N-ALPHA-ACETYLTRANSFERASE 50"/>
    <property type="match status" value="1"/>
</dbReference>
<dbReference type="GO" id="GO:0007064">
    <property type="term" value="P:mitotic sister chromatid cohesion"/>
    <property type="evidence" value="ECO:0007669"/>
    <property type="project" value="TreeGrafter"/>
</dbReference>
<dbReference type="Proteomes" id="UP000216411">
    <property type="component" value="Unassembled WGS sequence"/>
</dbReference>
<dbReference type="GO" id="GO:0016747">
    <property type="term" value="F:acyltransferase activity, transferring groups other than amino-acyl groups"/>
    <property type="evidence" value="ECO:0007669"/>
    <property type="project" value="InterPro"/>
</dbReference>
<dbReference type="OrthoDB" id="9790865at2"/>
<accession>A0A371JBV6</accession>